<dbReference type="EMBL" id="JANBOJ010000078">
    <property type="protein sequence ID" value="KAJ1723164.1"/>
    <property type="molecule type" value="Genomic_DNA"/>
</dbReference>
<comment type="caution">
    <text evidence="3">The sequence shown here is derived from an EMBL/GenBank/DDBJ whole genome shotgun (WGS) entry which is preliminary data.</text>
</comment>
<protein>
    <recommendedName>
        <fullName evidence="2">Survival Motor Neuron Gemin2-binding domain-containing protein</fullName>
    </recommendedName>
</protein>
<feature type="domain" description="Survival Motor Neuron Gemin2-binding" evidence="2">
    <location>
        <begin position="74"/>
        <end position="95"/>
    </location>
</feature>
<organism evidence="3 4">
    <name type="scientific">Coemansia erecta</name>
    <dbReference type="NCBI Taxonomy" id="147472"/>
    <lineage>
        <taxon>Eukaryota</taxon>
        <taxon>Fungi</taxon>
        <taxon>Fungi incertae sedis</taxon>
        <taxon>Zoopagomycota</taxon>
        <taxon>Kickxellomycotina</taxon>
        <taxon>Kickxellomycetes</taxon>
        <taxon>Kickxellales</taxon>
        <taxon>Kickxellaceae</taxon>
        <taxon>Coemansia</taxon>
    </lineage>
</organism>
<evidence type="ECO:0000313" key="4">
    <source>
        <dbReference type="Proteomes" id="UP001149813"/>
    </source>
</evidence>
<keyword evidence="4" id="KW-1185">Reference proteome</keyword>
<evidence type="ECO:0000313" key="3">
    <source>
        <dbReference type="EMBL" id="KAJ1723164.1"/>
    </source>
</evidence>
<feature type="compositionally biased region" description="Basic and acidic residues" evidence="1">
    <location>
        <begin position="246"/>
        <end position="255"/>
    </location>
</feature>
<dbReference type="InterPro" id="IPR049481">
    <property type="entry name" value="SMN_G2-BD"/>
</dbReference>
<dbReference type="AlphaFoldDB" id="A0A9W7XY43"/>
<accession>A0A9W7XY43</accession>
<proteinExistence type="predicted"/>
<name>A0A9W7XY43_9FUNG</name>
<gene>
    <name evidence="3" type="ORF">LPJ53_002476</name>
</gene>
<dbReference type="Proteomes" id="UP001149813">
    <property type="component" value="Unassembled WGS sequence"/>
</dbReference>
<reference evidence="3" key="1">
    <citation type="submission" date="2022-07" db="EMBL/GenBank/DDBJ databases">
        <title>Phylogenomic reconstructions and comparative analyses of Kickxellomycotina fungi.</title>
        <authorList>
            <person name="Reynolds N.K."/>
            <person name="Stajich J.E."/>
            <person name="Barry K."/>
            <person name="Grigoriev I.V."/>
            <person name="Crous P."/>
            <person name="Smith M.E."/>
        </authorList>
    </citation>
    <scope>NUCLEOTIDE SEQUENCE</scope>
    <source>
        <strain evidence="3">NBRC 32514</strain>
    </source>
</reference>
<dbReference type="Pfam" id="PF20636">
    <property type="entry name" value="SMN_G2-BD"/>
    <property type="match status" value="1"/>
</dbReference>
<feature type="compositionally biased region" description="Low complexity" evidence="1">
    <location>
        <begin position="217"/>
        <end position="232"/>
    </location>
</feature>
<feature type="region of interest" description="Disordered" evidence="1">
    <location>
        <begin position="217"/>
        <end position="261"/>
    </location>
</feature>
<evidence type="ECO:0000256" key="1">
    <source>
        <dbReference type="SAM" id="MobiDB-lite"/>
    </source>
</evidence>
<dbReference type="OrthoDB" id="197400at2759"/>
<sequence>MSAKRAIVSYDDLYDEFDSEFDPTLPTSAPATTTTASTRVRSTITVSGANGDNDSCTSASDCEDEGVPAMQRDWDDRDLIRAWDSTISAYRRQHALMMEDESYRAEQHASESRVGLWARVDNGPAVRKKRRHEPVAGMQAPAAAEVSAEAVDMAGAAGFTGFGVPASEDDALSKLNMSWYYAGYYAGYYQAFRSGIAGSAPASTSASASAEAAAATSAAAVTPPRPTANNANGGAGSVAHPQPRQQEPHDTDSSEHIVIIE</sequence>
<evidence type="ECO:0000259" key="2">
    <source>
        <dbReference type="Pfam" id="PF20636"/>
    </source>
</evidence>